<feature type="domain" description="DNA methylase N-4/N-6" evidence="7">
    <location>
        <begin position="124"/>
        <end position="461"/>
    </location>
</feature>
<dbReference type="EMBL" id="PYIX02000063">
    <property type="protein sequence ID" value="RFC81690.1"/>
    <property type="molecule type" value="Genomic_DNA"/>
</dbReference>
<evidence type="ECO:0000259" key="7">
    <source>
        <dbReference type="Pfam" id="PF01555"/>
    </source>
</evidence>
<keyword evidence="4 9" id="KW-0808">Transferase</keyword>
<dbReference type="InterPro" id="IPR002295">
    <property type="entry name" value="N4/N6-MTase_EcoPI_Mod-like"/>
</dbReference>
<dbReference type="GO" id="GO:0008170">
    <property type="term" value="F:N-methyltransferase activity"/>
    <property type="evidence" value="ECO:0007669"/>
    <property type="project" value="InterPro"/>
</dbReference>
<reference evidence="8" key="1">
    <citation type="journal article" date="2014" name="Int. J. Syst. Evol. Microbiol.">
        <title>Complete genome of a new Firmicutes species belonging to the dominant human colonic microbiota ('Ruminococcus bicirculans') reveals two chromosomes and a selective capacity to utilize plant glucans.</title>
        <authorList>
            <consortium name="NISC Comparative Sequencing Program"/>
            <person name="Wegmann U."/>
            <person name="Louis P."/>
            <person name="Goesmann A."/>
            <person name="Henrissat B."/>
            <person name="Duncan S.H."/>
            <person name="Flint H.J."/>
        </authorList>
    </citation>
    <scope>NUCLEOTIDE SEQUENCE</scope>
    <source>
        <strain evidence="8">KCTC 62575</strain>
    </source>
</reference>
<comment type="catalytic activity">
    <reaction evidence="6">
        <text>a 2'-deoxyadenosine in DNA + S-adenosyl-L-methionine = an N(6)-methyl-2'-deoxyadenosine in DNA + S-adenosyl-L-homocysteine + H(+)</text>
        <dbReference type="Rhea" id="RHEA:15197"/>
        <dbReference type="Rhea" id="RHEA-COMP:12418"/>
        <dbReference type="Rhea" id="RHEA-COMP:12419"/>
        <dbReference type="ChEBI" id="CHEBI:15378"/>
        <dbReference type="ChEBI" id="CHEBI:57856"/>
        <dbReference type="ChEBI" id="CHEBI:59789"/>
        <dbReference type="ChEBI" id="CHEBI:90615"/>
        <dbReference type="ChEBI" id="CHEBI:90616"/>
        <dbReference type="EC" id="2.1.1.72"/>
    </reaction>
</comment>
<keyword evidence="5" id="KW-0949">S-adenosyl-L-methionine</keyword>
<evidence type="ECO:0000313" key="10">
    <source>
        <dbReference type="Proteomes" id="UP000240957"/>
    </source>
</evidence>
<reference evidence="11" key="3">
    <citation type="journal article" date="2019" name="Int. J. Syst. Evol. Microbiol.">
        <title>The Global Catalogue of Microorganisms (GCM) 10K type strain sequencing project: providing services to taxonomists for standard genome sequencing and annotation.</title>
        <authorList>
            <consortium name="The Broad Institute Genomics Platform"/>
            <consortium name="The Broad Institute Genome Sequencing Center for Infectious Disease"/>
            <person name="Wu L."/>
            <person name="Ma J."/>
        </authorList>
    </citation>
    <scope>NUCLEOTIDE SEQUENCE [LARGE SCALE GENOMIC DNA]</scope>
    <source>
        <strain evidence="11">KCTC 62575</strain>
    </source>
</reference>
<dbReference type="EC" id="2.1.1.72" evidence="2"/>
<dbReference type="GO" id="GO:0003677">
    <property type="term" value="F:DNA binding"/>
    <property type="evidence" value="ECO:0007669"/>
    <property type="project" value="InterPro"/>
</dbReference>
<proteinExistence type="inferred from homology"/>
<dbReference type="RefSeq" id="WP_107010030.1">
    <property type="nucleotide sequence ID" value="NZ_JBHRSF010000052.1"/>
</dbReference>
<comment type="similarity">
    <text evidence="1">Belongs to the N(4)/N(6)-methyltransferase family.</text>
</comment>
<evidence type="ECO:0000256" key="2">
    <source>
        <dbReference type="ARBA" id="ARBA00011900"/>
    </source>
</evidence>
<reference evidence="8" key="4">
    <citation type="submission" date="2024-09" db="EMBL/GenBank/DDBJ databases">
        <authorList>
            <person name="Sun Q."/>
            <person name="Mori K."/>
        </authorList>
    </citation>
    <scope>NUCLEOTIDE SEQUENCE</scope>
    <source>
        <strain evidence="8">KCTC 62575</strain>
    </source>
</reference>
<protein>
    <recommendedName>
        <fullName evidence="2">site-specific DNA-methyltransferase (adenine-specific)</fullName>
        <ecNumber evidence="2">2.1.1.72</ecNumber>
    </recommendedName>
</protein>
<dbReference type="GO" id="GO:0032259">
    <property type="term" value="P:methylation"/>
    <property type="evidence" value="ECO:0007669"/>
    <property type="project" value="UniProtKB-KW"/>
</dbReference>
<dbReference type="SUPFAM" id="SSF53335">
    <property type="entry name" value="S-adenosyl-L-methionine-dependent methyltransferases"/>
    <property type="match status" value="1"/>
</dbReference>
<name>A0A371YJQ3_9GAMM</name>
<dbReference type="Proteomes" id="UP000240957">
    <property type="component" value="Unassembled WGS sequence"/>
</dbReference>
<reference evidence="9 10" key="2">
    <citation type="submission" date="2018-08" db="EMBL/GenBank/DDBJ databases">
        <title>The draft genome of Acinetobacter sichuanensis strain WCHAc060041.</title>
        <authorList>
            <person name="Qin J."/>
            <person name="Feng Y."/>
            <person name="Zong Z."/>
        </authorList>
    </citation>
    <scope>NUCLEOTIDE SEQUENCE [LARGE SCALE GENOMIC DNA]</scope>
    <source>
        <strain evidence="9 10">WCHAc060041</strain>
    </source>
</reference>
<dbReference type="PRINTS" id="PR00506">
    <property type="entry name" value="D21N6MTFRASE"/>
</dbReference>
<dbReference type="Proteomes" id="UP001595455">
    <property type="component" value="Unassembled WGS sequence"/>
</dbReference>
<dbReference type="PIRSF" id="PIRSF015855">
    <property type="entry name" value="TypeIII_Mtase_mKpnI"/>
    <property type="match status" value="1"/>
</dbReference>
<dbReference type="GO" id="GO:0009007">
    <property type="term" value="F:site-specific DNA-methyltransferase (adenine-specific) activity"/>
    <property type="evidence" value="ECO:0007669"/>
    <property type="project" value="UniProtKB-EC"/>
</dbReference>
<dbReference type="Gene3D" id="3.40.50.150">
    <property type="entry name" value="Vaccinia Virus protein VP39"/>
    <property type="match status" value="1"/>
</dbReference>
<dbReference type="InterPro" id="IPR002941">
    <property type="entry name" value="DNA_methylase_N4/N6"/>
</dbReference>
<keyword evidence="11" id="KW-1185">Reference proteome</keyword>
<evidence type="ECO:0000256" key="1">
    <source>
        <dbReference type="ARBA" id="ARBA00006594"/>
    </source>
</evidence>
<evidence type="ECO:0000256" key="3">
    <source>
        <dbReference type="ARBA" id="ARBA00022603"/>
    </source>
</evidence>
<gene>
    <name evidence="8" type="ORF">ACFODO_12485</name>
    <name evidence="9" type="ORF">C9E89_020470</name>
</gene>
<dbReference type="EMBL" id="JBHRSF010000052">
    <property type="protein sequence ID" value="MFC2996069.1"/>
    <property type="molecule type" value="Genomic_DNA"/>
</dbReference>
<sequence length="653" mass="74770">MSISDHLKMHSPNLVDSNIEKIAALFPNCITETKDENGELKKAVDFDLLKQELSQILVEGEQERYRLDWVGKKEAILTANAPIAKTLRPCRDESVNFDKTENLFIEGDNLEALKLLQENYLGKVKMIYIDPPYNTGNDFIYEDNFAESTNVFFERSNQVDEEGNRLIANTESNGRFHSDWLSMIYSRLKLARNLLSDIGAIFISIGPDELSNLVKISDEIFGRQNRISICVRQAKTGGNTGTFFSPNVEYLLIYSKDLTLMKNGFSVPLSTELKEKIYNQIETAEGERKGQYYRAMGLYQASLKDLRPNQKYFIDCPDGTKVLPPCEIQDEIMRTGDGRWRWTKPKFQEELLKDNVLFKETKNSPLVDQFGNQSKWNIYTKIWLNDREESGQVPSDLILGFENRHSSKEIQALDLHFNFAKPTEYIKYLVELMKLEKGDIILDFFAGSSTTAHAILKLNAEDHGNRKFIMVQLPEQTDEKSEAYKSGYKTIAEISKDRIRRAGKKILGENADKEGIENLDIGFRVLKIDSTNMKDVYYTPDALKQADILDLADHIKADRSSEDLLFQVMLDWGLELSLPIERKTVAGKEVFYVAGNSLVACFDDLTFDVVDEVAKDHPLRFVSAEKAIHLDHDKTNIKERFKQLSPDTEVKFL</sequence>
<organism evidence="9 10">
    <name type="scientific">Acinetobacter sichuanensis</name>
    <dbReference type="NCBI Taxonomy" id="2136183"/>
    <lineage>
        <taxon>Bacteria</taxon>
        <taxon>Pseudomonadati</taxon>
        <taxon>Pseudomonadota</taxon>
        <taxon>Gammaproteobacteria</taxon>
        <taxon>Moraxellales</taxon>
        <taxon>Moraxellaceae</taxon>
        <taxon>Acinetobacter</taxon>
    </lineage>
</organism>
<evidence type="ECO:0000256" key="6">
    <source>
        <dbReference type="ARBA" id="ARBA00047942"/>
    </source>
</evidence>
<dbReference type="Pfam" id="PF01555">
    <property type="entry name" value="N6_N4_Mtase"/>
    <property type="match status" value="1"/>
</dbReference>
<accession>A0A371YJQ3</accession>
<evidence type="ECO:0000313" key="9">
    <source>
        <dbReference type="EMBL" id="RFC81690.1"/>
    </source>
</evidence>
<comment type="caution">
    <text evidence="9">The sequence shown here is derived from an EMBL/GenBank/DDBJ whole genome shotgun (WGS) entry which is preliminary data.</text>
</comment>
<dbReference type="InterPro" id="IPR002052">
    <property type="entry name" value="DNA_methylase_N6_adenine_CS"/>
</dbReference>
<evidence type="ECO:0000313" key="11">
    <source>
        <dbReference type="Proteomes" id="UP001595455"/>
    </source>
</evidence>
<dbReference type="InterPro" id="IPR029063">
    <property type="entry name" value="SAM-dependent_MTases_sf"/>
</dbReference>
<evidence type="ECO:0000256" key="4">
    <source>
        <dbReference type="ARBA" id="ARBA00022679"/>
    </source>
</evidence>
<dbReference type="AlphaFoldDB" id="A0A371YJQ3"/>
<dbReference type="OrthoDB" id="9816043at2"/>
<evidence type="ECO:0000256" key="5">
    <source>
        <dbReference type="ARBA" id="ARBA00022691"/>
    </source>
</evidence>
<evidence type="ECO:0000313" key="8">
    <source>
        <dbReference type="EMBL" id="MFC2996069.1"/>
    </source>
</evidence>
<dbReference type="PROSITE" id="PS00092">
    <property type="entry name" value="N6_MTASE"/>
    <property type="match status" value="1"/>
</dbReference>
<keyword evidence="3 9" id="KW-0489">Methyltransferase</keyword>